<dbReference type="STRING" id="1531429.JI75_06905"/>
<dbReference type="Gene3D" id="1.20.1250.20">
    <property type="entry name" value="MFS general substrate transporter like domains"/>
    <property type="match status" value="1"/>
</dbReference>
<comment type="subcellular location">
    <subcellularLocation>
        <location evidence="1">Cell membrane</location>
        <topology evidence="1">Multi-pass membrane protein</topology>
    </subcellularLocation>
</comment>
<name>A0A0A8B4Z9_9ACTN</name>
<dbReference type="GO" id="GO:0022857">
    <property type="term" value="F:transmembrane transporter activity"/>
    <property type="evidence" value="ECO:0007669"/>
    <property type="project" value="InterPro"/>
</dbReference>
<evidence type="ECO:0000256" key="2">
    <source>
        <dbReference type="ARBA" id="ARBA00022448"/>
    </source>
</evidence>
<keyword evidence="2" id="KW-0813">Transport</keyword>
<protein>
    <recommendedName>
        <fullName evidence="7">Major facilitator superfamily (MFS) profile domain-containing protein</fullName>
    </recommendedName>
</protein>
<keyword evidence="5 6" id="KW-0472">Membrane</keyword>
<feature type="transmembrane region" description="Helical" evidence="6">
    <location>
        <begin position="111"/>
        <end position="128"/>
    </location>
</feature>
<feature type="transmembrane region" description="Helical" evidence="6">
    <location>
        <begin position="200"/>
        <end position="219"/>
    </location>
</feature>
<dbReference type="PROSITE" id="PS00216">
    <property type="entry name" value="SUGAR_TRANSPORT_1"/>
    <property type="match status" value="1"/>
</dbReference>
<dbReference type="Pfam" id="PF00083">
    <property type="entry name" value="Sugar_tr"/>
    <property type="match status" value="1"/>
</dbReference>
<evidence type="ECO:0000256" key="1">
    <source>
        <dbReference type="ARBA" id="ARBA00004651"/>
    </source>
</evidence>
<keyword evidence="3 6" id="KW-0812">Transmembrane</keyword>
<dbReference type="AlphaFoldDB" id="A0A0A8B4Z9"/>
<evidence type="ECO:0000256" key="5">
    <source>
        <dbReference type="ARBA" id="ARBA00023136"/>
    </source>
</evidence>
<dbReference type="HOGENOM" id="CLU_001265_46_6_11"/>
<feature type="transmembrane region" description="Helical" evidence="6">
    <location>
        <begin position="443"/>
        <end position="464"/>
    </location>
</feature>
<proteinExistence type="predicted"/>
<dbReference type="InterPro" id="IPR036259">
    <property type="entry name" value="MFS_trans_sf"/>
</dbReference>
<evidence type="ECO:0000313" key="8">
    <source>
        <dbReference type="EMBL" id="AJC12429.1"/>
    </source>
</evidence>
<dbReference type="CDD" id="cd17316">
    <property type="entry name" value="MFS_SV2_like"/>
    <property type="match status" value="1"/>
</dbReference>
<feature type="transmembrane region" description="Helical" evidence="6">
    <location>
        <begin position="319"/>
        <end position="344"/>
    </location>
</feature>
<feature type="transmembrane region" description="Helical" evidence="6">
    <location>
        <begin position="169"/>
        <end position="194"/>
    </location>
</feature>
<dbReference type="InterPro" id="IPR005828">
    <property type="entry name" value="MFS_sugar_transport-like"/>
</dbReference>
<accession>A0A0A8B4Z9</accession>
<dbReference type="GO" id="GO:0005886">
    <property type="term" value="C:plasma membrane"/>
    <property type="evidence" value="ECO:0007669"/>
    <property type="project" value="UniProtKB-SubCell"/>
</dbReference>
<dbReference type="PANTHER" id="PTHR23511:SF34">
    <property type="entry name" value="SYNAPTIC VESICLE GLYCOPROTEIN 2"/>
    <property type="match status" value="1"/>
</dbReference>
<feature type="transmembrane region" description="Helical" evidence="6">
    <location>
        <begin position="351"/>
        <end position="370"/>
    </location>
</feature>
<evidence type="ECO:0000313" key="9">
    <source>
        <dbReference type="Proteomes" id="UP000031121"/>
    </source>
</evidence>
<evidence type="ECO:0000259" key="7">
    <source>
        <dbReference type="PROSITE" id="PS50850"/>
    </source>
</evidence>
<feature type="domain" description="Major facilitator superfamily (MFS) profile" evidence="7">
    <location>
        <begin position="45"/>
        <end position="467"/>
    </location>
</feature>
<keyword evidence="9" id="KW-1185">Reference proteome</keyword>
<sequence length="479" mass="51628">MSADSQINARIDGVDQACSSGLQCSYHGIAARLDRLPISDMQKKMLFLLGGVVFCDSIDMNIGGPVIAQLLASGWSDSGLNALFVSTTMAGYFFGSLLAGTIADALGRRKSILFLTALFCGGCFVGAFAPDMCFLIVCRFVMGLGLGGAYPAAYSALSEFTPPKVRGKWQAYVGLLANSGTPVAAFISMVLLPIVGWRAVFIFAGILALIALILCVRYLDESPRWLASKQRFDEAGALLDRYEQRLIAKGVQIHPVADEIIEQAASKHEVKQLGWRFLFSKKMLGRTLTGVALMFAMNVCVYTVVTWTPTIFVSRGFDVTYSVAMTAVMQCGIPCGVFLMSLIVEKFKRKPFICVTLTIVGFAGLIWSQIPADQTVLIMVVGFLLCMCTYCWSVAASAVYLPEPFPTQCRTRGTGFCNAIGRIAGVISPYWIAFFIAQGNVTGVYLVSAGIAVAAVVITAIFGYETHGKTLEEINAGVL</sequence>
<dbReference type="PANTHER" id="PTHR23511">
    <property type="entry name" value="SYNAPTIC VESICLE GLYCOPROTEIN 2"/>
    <property type="match status" value="1"/>
</dbReference>
<evidence type="ECO:0000256" key="6">
    <source>
        <dbReference type="SAM" id="Phobius"/>
    </source>
</evidence>
<dbReference type="InterPro" id="IPR005829">
    <property type="entry name" value="Sugar_transporter_CS"/>
</dbReference>
<dbReference type="Proteomes" id="UP000031121">
    <property type="component" value="Chromosome"/>
</dbReference>
<feature type="transmembrane region" description="Helical" evidence="6">
    <location>
        <begin position="413"/>
        <end position="437"/>
    </location>
</feature>
<feature type="transmembrane region" description="Helical" evidence="6">
    <location>
        <begin position="80"/>
        <end position="99"/>
    </location>
</feature>
<evidence type="ECO:0000256" key="3">
    <source>
        <dbReference type="ARBA" id="ARBA00022692"/>
    </source>
</evidence>
<dbReference type="KEGG" id="cbac:JI75_06905"/>
<organism evidence="8 9">
    <name type="scientific">Berryella intestinalis</name>
    <dbReference type="NCBI Taxonomy" id="1531429"/>
    <lineage>
        <taxon>Bacteria</taxon>
        <taxon>Bacillati</taxon>
        <taxon>Actinomycetota</taxon>
        <taxon>Coriobacteriia</taxon>
        <taxon>Eggerthellales</taxon>
        <taxon>Eggerthellaceae</taxon>
        <taxon>Berryella</taxon>
    </lineage>
</organism>
<feature type="transmembrane region" description="Helical" evidence="6">
    <location>
        <begin position="45"/>
        <end position="68"/>
    </location>
</feature>
<feature type="transmembrane region" description="Helical" evidence="6">
    <location>
        <begin position="376"/>
        <end position="401"/>
    </location>
</feature>
<reference evidence="8 9" key="2">
    <citation type="journal article" date="2015" name="Genome Announc.">
        <title>Complete Genome Sequence of Coriobacteriaceae Strain 68-1-3, a Novel Mucus-Degrading Isolate from the Swine Intestinal Tract.</title>
        <authorList>
            <person name="Looft T."/>
            <person name="Bayles D.O."/>
            <person name="Alt D.P."/>
            <person name="Stanton T.B."/>
        </authorList>
    </citation>
    <scope>NUCLEOTIDE SEQUENCE [LARGE SCALE GENOMIC DNA]</scope>
    <source>
        <strain evidence="8 9">68-1-3</strain>
    </source>
</reference>
<reference evidence="9" key="1">
    <citation type="submission" date="2014-08" db="EMBL/GenBank/DDBJ databases">
        <title>Coriobacteriaceae sp. complete genome.</title>
        <authorList>
            <person name="Looft T."/>
            <person name="Bayles D.O."/>
            <person name="Stanton T.B."/>
        </authorList>
    </citation>
    <scope>NUCLEOTIDE SEQUENCE [LARGE SCALE GENOMIC DNA]</scope>
    <source>
        <strain evidence="9">68-1-3</strain>
    </source>
</reference>
<dbReference type="SUPFAM" id="SSF103473">
    <property type="entry name" value="MFS general substrate transporter"/>
    <property type="match status" value="1"/>
</dbReference>
<dbReference type="PROSITE" id="PS50850">
    <property type="entry name" value="MFS"/>
    <property type="match status" value="1"/>
</dbReference>
<dbReference type="EMBL" id="CP009302">
    <property type="protein sequence ID" value="AJC12429.1"/>
    <property type="molecule type" value="Genomic_DNA"/>
</dbReference>
<keyword evidence="4 6" id="KW-1133">Transmembrane helix</keyword>
<dbReference type="InterPro" id="IPR020846">
    <property type="entry name" value="MFS_dom"/>
</dbReference>
<gene>
    <name evidence="8" type="ORF">JI75_06905</name>
</gene>
<evidence type="ECO:0000256" key="4">
    <source>
        <dbReference type="ARBA" id="ARBA00022989"/>
    </source>
</evidence>
<feature type="transmembrane region" description="Helical" evidence="6">
    <location>
        <begin position="134"/>
        <end position="157"/>
    </location>
</feature>
<feature type="transmembrane region" description="Helical" evidence="6">
    <location>
        <begin position="288"/>
        <end position="307"/>
    </location>
</feature>